<feature type="compositionally biased region" description="Low complexity" evidence="6">
    <location>
        <begin position="179"/>
        <end position="190"/>
    </location>
</feature>
<dbReference type="InterPro" id="IPR053879">
    <property type="entry name" value="HYDIN_VesB_CFA65-like_Ig"/>
</dbReference>
<dbReference type="GO" id="GO:0005509">
    <property type="term" value="F:calcium ion binding"/>
    <property type="evidence" value="ECO:0007669"/>
    <property type="project" value="InterPro"/>
</dbReference>
<proteinExistence type="predicted"/>
<dbReference type="Pfam" id="PF22544">
    <property type="entry name" value="HYDIN_VesB_CFA65-like_Ig"/>
    <property type="match status" value="1"/>
</dbReference>
<evidence type="ECO:0000256" key="8">
    <source>
        <dbReference type="SAM" id="SignalP"/>
    </source>
</evidence>
<dbReference type="RefSeq" id="WP_005949781.1">
    <property type="nucleotide sequence ID" value="NZ_CP136423.1"/>
</dbReference>
<dbReference type="Proteomes" id="UP000003100">
    <property type="component" value="Unassembled WGS sequence"/>
</dbReference>
<keyword evidence="7" id="KW-0812">Transmembrane</keyword>
<keyword evidence="8" id="KW-0732">Signal</keyword>
<feature type="transmembrane region" description="Helical" evidence="7">
    <location>
        <begin position="934"/>
        <end position="955"/>
    </location>
</feature>
<feature type="signal peptide" evidence="8">
    <location>
        <begin position="1"/>
        <end position="24"/>
    </location>
</feature>
<dbReference type="eggNOG" id="COG5492">
    <property type="taxonomic scope" value="Bacteria"/>
</dbReference>
<evidence type="ECO:0000256" key="4">
    <source>
        <dbReference type="ARBA" id="ARBA00023069"/>
    </source>
</evidence>
<evidence type="ECO:0000256" key="3">
    <source>
        <dbReference type="ARBA" id="ARBA00022490"/>
    </source>
</evidence>
<dbReference type="PATRIC" id="fig|476272.21.peg.1870"/>
<evidence type="ECO:0000259" key="9">
    <source>
        <dbReference type="Pfam" id="PF22544"/>
    </source>
</evidence>
<dbReference type="SUPFAM" id="SSF49313">
    <property type="entry name" value="Cadherin-like"/>
    <property type="match status" value="1"/>
</dbReference>
<dbReference type="Gene3D" id="2.60.40.10">
    <property type="entry name" value="Immunoglobulins"/>
    <property type="match status" value="3"/>
</dbReference>
<feature type="chain" id="PRO_5002896887" description="HYDIN/VesB/CFA65-like Ig-like domain-containing protein" evidence="8">
    <location>
        <begin position="25"/>
        <end position="966"/>
    </location>
</feature>
<evidence type="ECO:0000313" key="11">
    <source>
        <dbReference type="Proteomes" id="UP000003100"/>
    </source>
</evidence>
<evidence type="ECO:0000256" key="6">
    <source>
        <dbReference type="SAM" id="MobiDB-lite"/>
    </source>
</evidence>
<comment type="subcellular location">
    <subcellularLocation>
        <location evidence="1">Cell projection</location>
        <location evidence="1">Cilium</location>
    </subcellularLocation>
    <subcellularLocation>
        <location evidence="2">Cytoplasm</location>
    </subcellularLocation>
</comment>
<gene>
    <name evidence="10" type="ORF">RUMHYD_02440</name>
</gene>
<feature type="compositionally biased region" description="Low complexity" evidence="6">
    <location>
        <begin position="129"/>
        <end position="151"/>
    </location>
</feature>
<evidence type="ECO:0000256" key="2">
    <source>
        <dbReference type="ARBA" id="ARBA00004496"/>
    </source>
</evidence>
<keyword evidence="7" id="KW-1133">Transmembrane helix</keyword>
<evidence type="ECO:0000313" key="10">
    <source>
        <dbReference type="EMBL" id="EEG48673.1"/>
    </source>
</evidence>
<keyword evidence="4" id="KW-0969">Cilium</keyword>
<dbReference type="InterPro" id="IPR015919">
    <property type="entry name" value="Cadherin-like_sf"/>
</dbReference>
<organism evidence="10 11">
    <name type="scientific">Blautia hydrogenotrophica (strain DSM 10507 / JCM 14656 / S5a33)</name>
    <name type="common">Ruminococcus hydrogenotrophicus</name>
    <dbReference type="NCBI Taxonomy" id="476272"/>
    <lineage>
        <taxon>Bacteria</taxon>
        <taxon>Bacillati</taxon>
        <taxon>Bacillota</taxon>
        <taxon>Clostridia</taxon>
        <taxon>Lachnospirales</taxon>
        <taxon>Lachnospiraceae</taxon>
        <taxon>Blautia</taxon>
    </lineage>
</organism>
<feature type="compositionally biased region" description="Polar residues" evidence="6">
    <location>
        <begin position="152"/>
        <end position="162"/>
    </location>
</feature>
<keyword evidence="7" id="KW-0472">Membrane</keyword>
<comment type="caution">
    <text evidence="10">The sequence shown here is derived from an EMBL/GenBank/DDBJ whole genome shotgun (WGS) entry which is preliminary data.</text>
</comment>
<dbReference type="GO" id="GO:0016020">
    <property type="term" value="C:membrane"/>
    <property type="evidence" value="ECO:0007669"/>
    <property type="project" value="InterPro"/>
</dbReference>
<dbReference type="HOGENOM" id="CLU_306467_0_0_9"/>
<feature type="compositionally biased region" description="Polar residues" evidence="6">
    <location>
        <begin position="196"/>
        <end position="219"/>
    </location>
</feature>
<reference evidence="10 11" key="1">
    <citation type="submission" date="2009-01" db="EMBL/GenBank/DDBJ databases">
        <authorList>
            <person name="Fulton L."/>
            <person name="Clifton S."/>
            <person name="Fulton B."/>
            <person name="Xu J."/>
            <person name="Minx P."/>
            <person name="Pepin K.H."/>
            <person name="Johnson M."/>
            <person name="Bhonagiri V."/>
            <person name="Nash W.E."/>
            <person name="Mardis E.R."/>
            <person name="Wilson R.K."/>
        </authorList>
    </citation>
    <scope>NUCLEOTIDE SEQUENCE [LARGE SCALE GENOMIC DNA]</scope>
    <source>
        <strain evidence="11">DSM 10507 / JCM 14656 / S5a33</strain>
    </source>
</reference>
<keyword evidence="11" id="KW-1185">Reference proteome</keyword>
<feature type="domain" description="HYDIN/VesB/CFA65-like Ig-like" evidence="9">
    <location>
        <begin position="460"/>
        <end position="555"/>
    </location>
</feature>
<name>C0CNJ7_BLAHS</name>
<dbReference type="Gene3D" id="2.60.40.2700">
    <property type="match status" value="1"/>
</dbReference>
<evidence type="ECO:0000256" key="5">
    <source>
        <dbReference type="ARBA" id="ARBA00023273"/>
    </source>
</evidence>
<reference evidence="10 11" key="2">
    <citation type="submission" date="2009-02" db="EMBL/GenBank/DDBJ databases">
        <title>Draft genome sequence of Blautia hydrogenotrophica DSM 10507 (Ruminococcus hydrogenotrophicus DSM 10507).</title>
        <authorList>
            <person name="Sudarsanam P."/>
            <person name="Ley R."/>
            <person name="Guruge J."/>
            <person name="Turnbaugh P.J."/>
            <person name="Mahowald M."/>
            <person name="Liep D."/>
            <person name="Gordon J."/>
        </authorList>
    </citation>
    <scope>NUCLEOTIDE SEQUENCE [LARGE SCALE GENOMIC DNA]</scope>
    <source>
        <strain evidence="11">DSM 10507 / JCM 14656 / S5a33</strain>
    </source>
</reference>
<dbReference type="AlphaFoldDB" id="C0CNJ7"/>
<sequence length="966" mass="103265">MKRWMAMCLAIIMVLTMLPGTVFAAVESDSGKLEGTLTIKGTLKEGEKLSADLTKVKPTGFTTDQVKYEWFRVGADGKNMSVGTETTYTLKTEDVGCSLQLTLTGKEGATVTGTISSSKVGPVAAKEGSAPTAATTPTVSVVPETPTPSSVQENNSIENDSGVSAVPTQGPVVTQSSTPAPVQQPSVAPVNEPSEIPTQTPVPDTNHGSTGGSENSLPTINDPIIVQDNNGIKAEITTEALPAGKVGEPYHANIEASGNVVGWELENRVLPKGIVWDENTGTFTGTPEVAGTTPGIMVKATFEDGSTDSKTFEIKIEETDKTQDQPGPDTGDQDGTDTPSGPSEDDTQTVELSTDPETVDFGTLYTGYEDAKLSFSLINSGTKKAEKLTYTLSGDMKDVLVVEEISSVESGGNVPVTVTLKSGLAEKEKAYSSTLTIKDEDTGTEVEVKISAKVEKRIYKLKISNKELNFGSYTVGYTNISSQEIKLSNTGNADLTVKIPSGESFDVDGDVEAVLKEGDSATYQIKPKSGLGAGEYSEELTFTTDEGAKASVTAKVTVKEKENYSFDVYWSQDNGEFKGDFGYAPLGYNDENGFAPHSRNLVIRNTGNKELNFKQPVSNSGDKSVYDITKLDEATMTNVQPGEEIKVAVRPKSGLTADVYDEDIVIDATNDKKDPVVKHVTFTVVKSGISIYQGVSANQGTIKAKNGVEKSQSGLGIPGTVKIKTTSGSRDATVKWNIKDCDYNPDLKEEQSFTVWGEVVLPSDVINPAFVSRVTSIGVRVLAYDAKKANKSENKIYGIAQGDVFQAGKTISFSAEGSGMNRKESPEKGDVRYEPTYWKVTDTNAKWSAEDGWNKAPYSASFVIGNSGSYKLKVTFTKETYDGEKWVGNEKDSDGTDVKSVSFRVKGNANTTSDKKNTVTKVKNAVKTGDETNIVPMILLAVAGVLVIGGAGIVLRNRHKKDQRGK</sequence>
<evidence type="ECO:0000256" key="7">
    <source>
        <dbReference type="SAM" id="Phobius"/>
    </source>
</evidence>
<dbReference type="EMBL" id="ACBZ01000129">
    <property type="protein sequence ID" value="EEG48673.1"/>
    <property type="molecule type" value="Genomic_DNA"/>
</dbReference>
<dbReference type="GeneID" id="86821150"/>
<accession>C0CNJ7</accession>
<keyword evidence="5" id="KW-0966">Cell projection</keyword>
<feature type="region of interest" description="Disordered" evidence="6">
    <location>
        <begin position="317"/>
        <end position="358"/>
    </location>
</feature>
<evidence type="ECO:0000256" key="1">
    <source>
        <dbReference type="ARBA" id="ARBA00004138"/>
    </source>
</evidence>
<dbReference type="InterPro" id="IPR013783">
    <property type="entry name" value="Ig-like_fold"/>
</dbReference>
<keyword evidence="3" id="KW-0963">Cytoplasm</keyword>
<dbReference type="GO" id="GO:0005737">
    <property type="term" value="C:cytoplasm"/>
    <property type="evidence" value="ECO:0007669"/>
    <property type="project" value="UniProtKB-SubCell"/>
</dbReference>
<feature type="region of interest" description="Disordered" evidence="6">
    <location>
        <begin position="121"/>
        <end position="219"/>
    </location>
</feature>
<protein>
    <recommendedName>
        <fullName evidence="9">HYDIN/VesB/CFA65-like Ig-like domain-containing protein</fullName>
    </recommendedName>
</protein>